<dbReference type="EMBL" id="CAJVQC010076738">
    <property type="protein sequence ID" value="CAG8814936.1"/>
    <property type="molecule type" value="Genomic_DNA"/>
</dbReference>
<organism evidence="1 2">
    <name type="scientific">Racocetra persica</name>
    <dbReference type="NCBI Taxonomy" id="160502"/>
    <lineage>
        <taxon>Eukaryota</taxon>
        <taxon>Fungi</taxon>
        <taxon>Fungi incertae sedis</taxon>
        <taxon>Mucoromycota</taxon>
        <taxon>Glomeromycotina</taxon>
        <taxon>Glomeromycetes</taxon>
        <taxon>Diversisporales</taxon>
        <taxon>Gigasporaceae</taxon>
        <taxon>Racocetra</taxon>
    </lineage>
</organism>
<dbReference type="Proteomes" id="UP000789920">
    <property type="component" value="Unassembled WGS sequence"/>
</dbReference>
<proteinExistence type="predicted"/>
<reference evidence="1" key="1">
    <citation type="submission" date="2021-06" db="EMBL/GenBank/DDBJ databases">
        <authorList>
            <person name="Kallberg Y."/>
            <person name="Tangrot J."/>
            <person name="Rosling A."/>
        </authorList>
    </citation>
    <scope>NUCLEOTIDE SEQUENCE</scope>
    <source>
        <strain evidence="1">MA461A</strain>
    </source>
</reference>
<evidence type="ECO:0000313" key="1">
    <source>
        <dbReference type="EMBL" id="CAG8814936.1"/>
    </source>
</evidence>
<feature type="non-terminal residue" evidence="1">
    <location>
        <position position="1"/>
    </location>
</feature>
<comment type="caution">
    <text evidence="1">The sequence shown here is derived from an EMBL/GenBank/DDBJ whole genome shotgun (WGS) entry which is preliminary data.</text>
</comment>
<protein>
    <submittedName>
        <fullName evidence="1">6544_t:CDS:1</fullName>
    </submittedName>
</protein>
<name>A0ACA9RY13_9GLOM</name>
<accession>A0ACA9RY13</accession>
<keyword evidence="2" id="KW-1185">Reference proteome</keyword>
<feature type="non-terminal residue" evidence="1">
    <location>
        <position position="425"/>
    </location>
</feature>
<gene>
    <name evidence="1" type="ORF">RPERSI_LOCUS24105</name>
</gene>
<sequence length="425" mass="47366">TLNYRLLQDAVNEMFPDTISEETRKAHVTLVLEELCKLFISQCANLKSIQYIGYPSLSPYIIAIPSRSIDPIFIDLCGLPGAEACLSKLQSFEYGGNIPIELLHAFSRVVKELESLTITSLGDDNEGLIALIDAQTKLQHVKIHAHENIPNIISAIQSKTETIKKVSIIGRTSILLDDFCGFSNLEELTLELLEFPYNRLSRSSLWVTQAEKQEILRRQREFQQSFHQAQIQYQVQVAPVVQPLAQQQPQPQQVATQNQNQGNPPQTQNQPTPSTSPTQHLSAPPASHDTFQDISSTSHVQSQPTTSTSVAQPEDHSLDQIQDQNADQDQNQSTTQTQVQPIAMTNTPNQTPGGRANQVATFAQQVFSLFGTDHRPWRNLYPSATSEIECYANSSLTKLHKLSISLTGQRIQQLILLIQNTHGSL</sequence>
<evidence type="ECO:0000313" key="2">
    <source>
        <dbReference type="Proteomes" id="UP000789920"/>
    </source>
</evidence>